<dbReference type="CDD" id="cd00200">
    <property type="entry name" value="WD40"/>
    <property type="match status" value="1"/>
</dbReference>
<feature type="domain" description="Transcriptional repressor Tup1 N-terminal" evidence="9">
    <location>
        <begin position="86"/>
        <end position="161"/>
    </location>
</feature>
<dbReference type="InterPro" id="IPR036322">
    <property type="entry name" value="WD40_repeat_dom_sf"/>
</dbReference>
<dbReference type="EMBL" id="JADGJD010000219">
    <property type="protein sequence ID" value="KAJ3053303.1"/>
    <property type="molecule type" value="Genomic_DNA"/>
</dbReference>
<dbReference type="PROSITE" id="PS50294">
    <property type="entry name" value="WD_REPEATS_REGION"/>
    <property type="match status" value="4"/>
</dbReference>
<dbReference type="InterPro" id="IPR019775">
    <property type="entry name" value="WD40_repeat_CS"/>
</dbReference>
<feature type="repeat" description="WD" evidence="6">
    <location>
        <begin position="487"/>
        <end position="513"/>
    </location>
</feature>
<dbReference type="PRINTS" id="PR00320">
    <property type="entry name" value="GPROTEINBRPT"/>
</dbReference>
<dbReference type="InterPro" id="IPR015943">
    <property type="entry name" value="WD40/YVTN_repeat-like_dom_sf"/>
</dbReference>
<accession>A0AAD5SG20</accession>
<dbReference type="InterPro" id="IPR013890">
    <property type="entry name" value="Tscrpt_rep_Tup1_N"/>
</dbReference>
<keyword evidence="2 6" id="KW-0853">WD repeat</keyword>
<evidence type="ECO:0000313" key="10">
    <source>
        <dbReference type="EMBL" id="KAJ3053303.1"/>
    </source>
</evidence>
<proteinExistence type="predicted"/>
<evidence type="ECO:0000313" key="11">
    <source>
        <dbReference type="Proteomes" id="UP001212841"/>
    </source>
</evidence>
<feature type="compositionally biased region" description="Pro residues" evidence="8">
    <location>
        <begin position="30"/>
        <end position="42"/>
    </location>
</feature>
<evidence type="ECO:0000256" key="1">
    <source>
        <dbReference type="ARBA" id="ARBA00022491"/>
    </source>
</evidence>
<comment type="caution">
    <text evidence="10">The sequence shown here is derived from an EMBL/GenBank/DDBJ whole genome shotgun (WGS) entry which is preliminary data.</text>
</comment>
<feature type="compositionally biased region" description="Polar residues" evidence="8">
    <location>
        <begin position="218"/>
        <end position="230"/>
    </location>
</feature>
<dbReference type="PROSITE" id="PS50082">
    <property type="entry name" value="WD_REPEATS_2"/>
    <property type="match status" value="5"/>
</dbReference>
<dbReference type="PANTHER" id="PTHR19848:SF8">
    <property type="entry name" value="F-BOX AND WD REPEAT DOMAIN CONTAINING 7"/>
    <property type="match status" value="1"/>
</dbReference>
<feature type="compositionally biased region" description="Low complexity" evidence="8">
    <location>
        <begin position="827"/>
        <end position="839"/>
    </location>
</feature>
<gene>
    <name evidence="10" type="primary">TUP1</name>
    <name evidence="10" type="ORF">HK097_004580</name>
</gene>
<evidence type="ECO:0000259" key="9">
    <source>
        <dbReference type="Pfam" id="PF08581"/>
    </source>
</evidence>
<sequence>MVPAAAPPQPGMGPGGLPPVGVVTPQQQQPNPPQPPILPGQPPQQAMMVPGMPVGSSAALHPGGAPTGPPVGIPGAGSIPMPNGQRLAELFDAIRHEFEITMQNIDMCKQERDQYEQKLNSQIQEVSAFQQSLYDLERAHQKMKLQYEEEIHRLRRELDSRGGVGQPGPSGPPDMRNPRGPAGPGFPDGIPPPVLGGSGASSGAGAFGGLLQGEHNRSLQQPYLNGSQTPGVDGGPSLKRLRGEEGPVSMNRDVGPGGPPNPYGGSVTRNEHMAREQLPAFGGSAGKGIQKKGAIQEQDPYRHTPHQAHPGHQGNLPPALPLAQLPQHHMPGGRSSTPTPTGMPKSMQAGQGMPHHPAHHMLPGGFPQYQSHPLQPPPAGPMLPQQPITGICDLDPDTVPPGWKKEGGDWVVVYNPKSASLQKARLSVDLVHSLDHGSVVCCVKFSNDGKYLATGCNRIAQIFDVVTGNKISTLQDETTPKDGDLYIRSVCFSPDGKFLATGAEDHVIRVWDIAKRKVKWMLMGHEQDIYSLDWSKDGRCIVSGSGDRSVKVWDVETGKCVKTMMNETDRTMPPPLPDTVQKDSGVTSVAVNPIDGRCVAAGSLDEMVRVWDIRTGQLLERFEGHRNSVYSVAFSPDGRSIVSGSLDKTLKIWDLSPATLNYLAKSASLSASGPIVQPDPTPYESIVTSVCRHTFAGHQDFVLSVAFAGVNGSIGRVDEKGENVSVQGGEALAEVEWVVSGSKDRTVTFWDGRALGSASRNGGGVSDMGGVGQFMLQGHKNSVISVALSPVGGVFATGSGDWRARIWRVSADRGSGQTLVPAGPQPSSVSSNGGLSSSNEKPPRADRDRERADARERDRERDGHRDRRDDGRERDALRVEREREVVRARDRVERERERDRERDRDRDSRDRDRDGPRDSERRQEKEREKELRQEQKEREKEMQREAKAAERRERAEREGDRVERERERERERDRERERERERRDDRERDRDRVPMDIDPREGRERERERDWDRDRERERERGGDRMEGVKMEK</sequence>
<feature type="repeat" description="WD" evidence="6">
    <location>
        <begin position="776"/>
        <end position="817"/>
    </location>
</feature>
<dbReference type="SUPFAM" id="SSF50978">
    <property type="entry name" value="WD40 repeat-like"/>
    <property type="match status" value="1"/>
</dbReference>
<keyword evidence="5" id="KW-0804">Transcription</keyword>
<feature type="repeat" description="WD" evidence="6">
    <location>
        <begin position="522"/>
        <end position="563"/>
    </location>
</feature>
<dbReference type="Gene3D" id="1.20.5.340">
    <property type="match status" value="1"/>
</dbReference>
<dbReference type="InterPro" id="IPR001680">
    <property type="entry name" value="WD40_rpt"/>
</dbReference>
<feature type="region of interest" description="Disordered" evidence="8">
    <location>
        <begin position="157"/>
        <end position="268"/>
    </location>
</feature>
<evidence type="ECO:0000256" key="4">
    <source>
        <dbReference type="ARBA" id="ARBA00023015"/>
    </source>
</evidence>
<dbReference type="AlphaFoldDB" id="A0AAD5SG20"/>
<keyword evidence="4" id="KW-0805">Transcription regulation</keyword>
<evidence type="ECO:0000256" key="5">
    <source>
        <dbReference type="ARBA" id="ARBA00023163"/>
    </source>
</evidence>
<keyword evidence="1" id="KW-0678">Repressor</keyword>
<feature type="region of interest" description="Disordered" evidence="8">
    <location>
        <begin position="815"/>
        <end position="872"/>
    </location>
</feature>
<dbReference type="PANTHER" id="PTHR19848">
    <property type="entry name" value="WD40 REPEAT PROTEIN"/>
    <property type="match status" value="1"/>
</dbReference>
<feature type="region of interest" description="Disordered" evidence="8">
    <location>
        <begin position="889"/>
        <end position="1033"/>
    </location>
</feature>
<keyword evidence="3" id="KW-0677">Repeat</keyword>
<dbReference type="SMART" id="SM00320">
    <property type="entry name" value="WD40"/>
    <property type="match status" value="7"/>
</dbReference>
<feature type="repeat" description="WD" evidence="6">
    <location>
        <begin position="622"/>
        <end position="656"/>
    </location>
</feature>
<dbReference type="Pfam" id="PF08581">
    <property type="entry name" value="Tup_N"/>
    <property type="match status" value="1"/>
</dbReference>
<dbReference type="Gene3D" id="2.130.10.10">
    <property type="entry name" value="YVTN repeat-like/Quinoprotein amine dehydrogenase"/>
    <property type="match status" value="1"/>
</dbReference>
<dbReference type="Proteomes" id="UP001212841">
    <property type="component" value="Unassembled WGS sequence"/>
</dbReference>
<dbReference type="InterPro" id="IPR020472">
    <property type="entry name" value="WD40_PAC1"/>
</dbReference>
<dbReference type="Pfam" id="PF00400">
    <property type="entry name" value="WD40"/>
    <property type="match status" value="6"/>
</dbReference>
<feature type="repeat" description="WD" evidence="6">
    <location>
        <begin position="579"/>
        <end position="621"/>
    </location>
</feature>
<dbReference type="PROSITE" id="PS00678">
    <property type="entry name" value="WD_REPEATS_1"/>
    <property type="match status" value="4"/>
</dbReference>
<feature type="compositionally biased region" description="Low complexity" evidence="8">
    <location>
        <begin position="19"/>
        <end position="29"/>
    </location>
</feature>
<evidence type="ECO:0000256" key="3">
    <source>
        <dbReference type="ARBA" id="ARBA00022737"/>
    </source>
</evidence>
<feature type="coiled-coil region" evidence="7">
    <location>
        <begin position="98"/>
        <end position="157"/>
    </location>
</feature>
<reference evidence="10" key="1">
    <citation type="submission" date="2020-05" db="EMBL/GenBank/DDBJ databases">
        <title>Phylogenomic resolution of chytrid fungi.</title>
        <authorList>
            <person name="Stajich J.E."/>
            <person name="Amses K."/>
            <person name="Simmons R."/>
            <person name="Seto K."/>
            <person name="Myers J."/>
            <person name="Bonds A."/>
            <person name="Quandt C.A."/>
            <person name="Barry K."/>
            <person name="Liu P."/>
            <person name="Grigoriev I."/>
            <person name="Longcore J.E."/>
            <person name="James T.Y."/>
        </authorList>
    </citation>
    <scope>NUCLEOTIDE SEQUENCE</scope>
    <source>
        <strain evidence="10">JEL0318</strain>
    </source>
</reference>
<feature type="compositionally biased region" description="Pro residues" evidence="8">
    <location>
        <begin position="1"/>
        <end position="11"/>
    </location>
</feature>
<organism evidence="10 11">
    <name type="scientific">Rhizophlyctis rosea</name>
    <dbReference type="NCBI Taxonomy" id="64517"/>
    <lineage>
        <taxon>Eukaryota</taxon>
        <taxon>Fungi</taxon>
        <taxon>Fungi incertae sedis</taxon>
        <taxon>Chytridiomycota</taxon>
        <taxon>Chytridiomycota incertae sedis</taxon>
        <taxon>Chytridiomycetes</taxon>
        <taxon>Rhizophlyctidales</taxon>
        <taxon>Rhizophlyctidaceae</taxon>
        <taxon>Rhizophlyctis</taxon>
    </lineage>
</organism>
<feature type="compositionally biased region" description="Gly residues" evidence="8">
    <location>
        <begin position="196"/>
        <end position="211"/>
    </location>
</feature>
<name>A0AAD5SG20_9FUNG</name>
<evidence type="ECO:0000256" key="6">
    <source>
        <dbReference type="PROSITE-ProRule" id="PRU00221"/>
    </source>
</evidence>
<feature type="compositionally biased region" description="Basic and acidic residues" evidence="8">
    <location>
        <begin position="841"/>
        <end position="872"/>
    </location>
</feature>
<protein>
    <submittedName>
        <fullName evidence="10">General transcription repressor</fullName>
    </submittedName>
</protein>
<keyword evidence="7" id="KW-0175">Coiled coil</keyword>
<evidence type="ECO:0000256" key="7">
    <source>
        <dbReference type="SAM" id="Coils"/>
    </source>
</evidence>
<keyword evidence="11" id="KW-1185">Reference proteome</keyword>
<evidence type="ECO:0000256" key="2">
    <source>
        <dbReference type="ARBA" id="ARBA00022574"/>
    </source>
</evidence>
<feature type="region of interest" description="Disordered" evidence="8">
    <location>
        <begin position="1"/>
        <end position="67"/>
    </location>
</feature>
<feature type="region of interest" description="Disordered" evidence="8">
    <location>
        <begin position="301"/>
        <end position="380"/>
    </location>
</feature>
<evidence type="ECO:0000256" key="8">
    <source>
        <dbReference type="SAM" id="MobiDB-lite"/>
    </source>
</evidence>